<feature type="transmembrane region" description="Helical" evidence="6">
    <location>
        <begin position="20"/>
        <end position="41"/>
    </location>
</feature>
<evidence type="ECO:0000313" key="10">
    <source>
        <dbReference type="Proteomes" id="UP000274271"/>
    </source>
</evidence>
<comment type="subcellular location">
    <subcellularLocation>
        <location evidence="1">Cell membrane</location>
        <topology evidence="1">Multi-pass membrane protein</topology>
    </subcellularLocation>
</comment>
<comment type="caution">
    <text evidence="9">The sequence shown here is derived from an EMBL/GenBank/DDBJ whole genome shotgun (WGS) entry which is preliminary data.</text>
</comment>
<name>A0A3P1CQ14_9BACT</name>
<reference evidence="9 10" key="1">
    <citation type="submission" date="2018-11" db="EMBL/GenBank/DDBJ databases">
        <authorList>
            <person name="Zhou Z."/>
            <person name="Wang G."/>
        </authorList>
    </citation>
    <scope>NUCLEOTIDE SEQUENCE [LARGE SCALE GENOMIC DNA]</scope>
    <source>
        <strain evidence="9 10">KCTC42998</strain>
    </source>
</reference>
<evidence type="ECO:0000256" key="4">
    <source>
        <dbReference type="ARBA" id="ARBA00022989"/>
    </source>
</evidence>
<keyword evidence="5 6" id="KW-0472">Membrane</keyword>
<evidence type="ECO:0000313" key="9">
    <source>
        <dbReference type="EMBL" id="RRB15339.1"/>
    </source>
</evidence>
<dbReference type="AlphaFoldDB" id="A0A3P1CQ14"/>
<organism evidence="9 10">
    <name type="scientific">Larkinella knui</name>
    <dbReference type="NCBI Taxonomy" id="2025310"/>
    <lineage>
        <taxon>Bacteria</taxon>
        <taxon>Pseudomonadati</taxon>
        <taxon>Bacteroidota</taxon>
        <taxon>Cytophagia</taxon>
        <taxon>Cytophagales</taxon>
        <taxon>Spirosomataceae</taxon>
        <taxon>Larkinella</taxon>
    </lineage>
</organism>
<dbReference type="GO" id="GO:0005886">
    <property type="term" value="C:plasma membrane"/>
    <property type="evidence" value="ECO:0007669"/>
    <property type="project" value="UniProtKB-SubCell"/>
</dbReference>
<evidence type="ECO:0000256" key="1">
    <source>
        <dbReference type="ARBA" id="ARBA00004651"/>
    </source>
</evidence>
<dbReference type="EMBL" id="RQJP01000002">
    <property type="protein sequence ID" value="RRB15339.1"/>
    <property type="molecule type" value="Genomic_DNA"/>
</dbReference>
<keyword evidence="4 6" id="KW-1133">Transmembrane helix</keyword>
<dbReference type="InterPro" id="IPR025857">
    <property type="entry name" value="MacB_PCD"/>
</dbReference>
<dbReference type="RefSeq" id="WP_124906943.1">
    <property type="nucleotide sequence ID" value="NZ_RQJP01000002.1"/>
</dbReference>
<evidence type="ECO:0000256" key="3">
    <source>
        <dbReference type="ARBA" id="ARBA00022692"/>
    </source>
</evidence>
<evidence type="ECO:0000259" key="7">
    <source>
        <dbReference type="Pfam" id="PF02687"/>
    </source>
</evidence>
<dbReference type="InterPro" id="IPR003838">
    <property type="entry name" value="ABC3_permease_C"/>
</dbReference>
<gene>
    <name evidence="9" type="ORF">EHT87_12445</name>
</gene>
<feature type="transmembrane region" description="Helical" evidence="6">
    <location>
        <begin position="348"/>
        <end position="375"/>
    </location>
</feature>
<dbReference type="PANTHER" id="PTHR30572">
    <property type="entry name" value="MEMBRANE COMPONENT OF TRANSPORTER-RELATED"/>
    <property type="match status" value="1"/>
</dbReference>
<feature type="domain" description="ABC3 transporter permease C-terminal" evidence="7">
    <location>
        <begin position="308"/>
        <end position="422"/>
    </location>
</feature>
<dbReference type="Proteomes" id="UP000274271">
    <property type="component" value="Unassembled WGS sequence"/>
</dbReference>
<feature type="transmembrane region" description="Helical" evidence="6">
    <location>
        <begin position="713"/>
        <end position="730"/>
    </location>
</feature>
<feature type="transmembrane region" description="Helical" evidence="6">
    <location>
        <begin position="766"/>
        <end position="786"/>
    </location>
</feature>
<feature type="transmembrane region" description="Helical" evidence="6">
    <location>
        <begin position="439"/>
        <end position="463"/>
    </location>
</feature>
<feature type="domain" description="MacB-like periplasmic core" evidence="8">
    <location>
        <begin position="451"/>
        <end position="640"/>
    </location>
</feature>
<keyword evidence="2" id="KW-1003">Cell membrane</keyword>
<evidence type="ECO:0000256" key="2">
    <source>
        <dbReference type="ARBA" id="ARBA00022475"/>
    </source>
</evidence>
<feature type="transmembrane region" description="Helical" evidence="6">
    <location>
        <begin position="300"/>
        <end position="321"/>
    </location>
</feature>
<dbReference type="PANTHER" id="PTHR30572:SF18">
    <property type="entry name" value="ABC-TYPE MACROLIDE FAMILY EXPORT SYSTEM PERMEASE COMPONENT 2"/>
    <property type="match status" value="1"/>
</dbReference>
<dbReference type="GO" id="GO:0022857">
    <property type="term" value="F:transmembrane transporter activity"/>
    <property type="evidence" value="ECO:0007669"/>
    <property type="project" value="TreeGrafter"/>
</dbReference>
<sequence>MLQNYLKITFRMLWQNRLYSAINVVGLAVGITCVLLAILYIKDERSFDRFHGNAPNLYRITTTMVRTKGGQAETTGGTGQVQGPVFKAQVPEVQNYVRIMGGDIFGNLIAAEKSFNLQLLYVDSTFFKVFTFKFLSGNPETALQGANTVVITERTARKFFNSIDVVGKTLLEDGPSGNQMGASIITGVVQDPPRTSSLQFDVLFPFKFMQVSFDDTSWLNAYLGTFVVLHPKADPNAVVRKFDKIHTLFARQQRAENRKNYGFDPAIRYGLQRMTDIHLAPLYESGSNREGGVINGSKPVFSYLFLGISAFILLMASINFVNISIANSLKRAKEVGIRKITGSRPSQIIFQFLGESALLCLLAFGLALILLFVTLPVFNQLSGKGIMYGEIMDKNLLTPCLILLIVNILMTGFYPALVLSKFKPTHVLYNRQKLSGRNWLGRSLVVVQFSLSVFLVVCTLVFYHQMRYVRTKDLGYSPDQVIYTTIPGARDFKAIQAILRNELANQPGIQHVSFGSELGGRFETRVADRMIHSVYRYIDEFYLPALSIPLKAGRNLSLSFLSDKTNAVIVNEAFIKAAGLSKPIGKTIRLSNDAGGKTLSIVGVVQNFHFGSLKERIQPLAMFMKEDQSGGIWVKIDKNRQQGLAAFEEVYKKTLPMVEYHYRFLDEINAKDYQLEQQWQRIVGYAATLAILICTLGLFGLAHLSAQQRTKEIGIRKVLGATVASIVVLLSKDFIRLVLIAILIASPVAAGVMNRWLQAFAYRIDLAWWVFALAGGLAIVIALATLSVQAIKAALMDPVVSLRRE</sequence>
<protein>
    <submittedName>
        <fullName evidence="9">ABC transporter permease</fullName>
    </submittedName>
</protein>
<evidence type="ECO:0000256" key="6">
    <source>
        <dbReference type="SAM" id="Phobius"/>
    </source>
</evidence>
<keyword evidence="3 6" id="KW-0812">Transmembrane</keyword>
<evidence type="ECO:0000256" key="5">
    <source>
        <dbReference type="ARBA" id="ARBA00023136"/>
    </source>
</evidence>
<feature type="domain" description="MacB-like periplasmic core" evidence="8">
    <location>
        <begin position="20"/>
        <end position="244"/>
    </location>
</feature>
<dbReference type="Pfam" id="PF12704">
    <property type="entry name" value="MacB_PCD"/>
    <property type="match status" value="2"/>
</dbReference>
<dbReference type="OrthoDB" id="5933722at2"/>
<feature type="transmembrane region" description="Helical" evidence="6">
    <location>
        <begin position="682"/>
        <end position="701"/>
    </location>
</feature>
<accession>A0A3P1CQ14</accession>
<dbReference type="InterPro" id="IPR050250">
    <property type="entry name" value="Macrolide_Exporter_MacB"/>
</dbReference>
<feature type="transmembrane region" description="Helical" evidence="6">
    <location>
        <begin position="737"/>
        <end position="754"/>
    </location>
</feature>
<dbReference type="Pfam" id="PF02687">
    <property type="entry name" value="FtsX"/>
    <property type="match status" value="2"/>
</dbReference>
<keyword evidence="10" id="KW-1185">Reference proteome</keyword>
<feature type="transmembrane region" description="Helical" evidence="6">
    <location>
        <begin position="396"/>
        <end position="419"/>
    </location>
</feature>
<evidence type="ECO:0000259" key="8">
    <source>
        <dbReference type="Pfam" id="PF12704"/>
    </source>
</evidence>
<proteinExistence type="predicted"/>
<feature type="domain" description="ABC3 transporter permease C-terminal" evidence="7">
    <location>
        <begin position="686"/>
        <end position="794"/>
    </location>
</feature>